<evidence type="ECO:0000313" key="3">
    <source>
        <dbReference type="Proteomes" id="UP001369086"/>
    </source>
</evidence>
<organism evidence="2 3">
    <name type="scientific">Huso huso</name>
    <name type="common">Beluga</name>
    <name type="synonym">Acipenser huso</name>
    <dbReference type="NCBI Taxonomy" id="61971"/>
    <lineage>
        <taxon>Eukaryota</taxon>
        <taxon>Metazoa</taxon>
        <taxon>Chordata</taxon>
        <taxon>Craniata</taxon>
        <taxon>Vertebrata</taxon>
        <taxon>Euteleostomi</taxon>
        <taxon>Actinopterygii</taxon>
        <taxon>Chondrostei</taxon>
        <taxon>Acipenseriformes</taxon>
        <taxon>Acipenseridae</taxon>
        <taxon>Huso</taxon>
    </lineage>
</organism>
<gene>
    <name evidence="2" type="ORF">HHUSO_G36436</name>
</gene>
<accession>A0ABR0Y1E8</accession>
<feature type="non-terminal residue" evidence="2">
    <location>
        <position position="1"/>
    </location>
</feature>
<protein>
    <submittedName>
        <fullName evidence="2">Uncharacterized protein</fullName>
    </submittedName>
</protein>
<name>A0ABR0Y1E8_HUSHU</name>
<dbReference type="EMBL" id="JAHFZB010000057">
    <property type="protein sequence ID" value="KAK6466388.1"/>
    <property type="molecule type" value="Genomic_DNA"/>
</dbReference>
<evidence type="ECO:0000256" key="1">
    <source>
        <dbReference type="SAM" id="Coils"/>
    </source>
</evidence>
<dbReference type="Proteomes" id="UP001369086">
    <property type="component" value="Unassembled WGS sequence"/>
</dbReference>
<keyword evidence="3" id="KW-1185">Reference proteome</keyword>
<feature type="coiled-coil region" evidence="1">
    <location>
        <begin position="16"/>
        <end position="75"/>
    </location>
</feature>
<reference evidence="2 3" key="1">
    <citation type="submission" date="2021-05" db="EMBL/GenBank/DDBJ databases">
        <authorList>
            <person name="Zahm M."/>
            <person name="Klopp C."/>
            <person name="Cabau C."/>
            <person name="Kuhl H."/>
            <person name="Suciu R."/>
            <person name="Ciorpac M."/>
            <person name="Holostenco D."/>
            <person name="Gessner J."/>
            <person name="Wuertz S."/>
            <person name="Hohne C."/>
            <person name="Stock M."/>
            <person name="Gislard M."/>
            <person name="Lluch J."/>
            <person name="Milhes M."/>
            <person name="Lampietro C."/>
            <person name="Lopez Roques C."/>
            <person name="Donnadieu C."/>
            <person name="Du K."/>
            <person name="Schartl M."/>
            <person name="Guiguen Y."/>
        </authorList>
    </citation>
    <scope>NUCLEOTIDE SEQUENCE [LARGE SCALE GENOMIC DNA]</scope>
    <source>
        <strain evidence="2">Hh-F2</strain>
        <tissue evidence="2">Blood</tissue>
    </source>
</reference>
<sequence length="93" mass="10972">GVTMSRDQIESVVRSVETLLSEAEALKNHCRRQNEETRLVIVELRRDNRELQDKYVQAELDMAEMKRTVNELVDTKIAFEARERQVRKLSKQL</sequence>
<keyword evidence="1" id="KW-0175">Coiled coil</keyword>
<proteinExistence type="predicted"/>
<evidence type="ECO:0000313" key="2">
    <source>
        <dbReference type="EMBL" id="KAK6466388.1"/>
    </source>
</evidence>
<comment type="caution">
    <text evidence="2">The sequence shown here is derived from an EMBL/GenBank/DDBJ whole genome shotgun (WGS) entry which is preliminary data.</text>
</comment>